<keyword evidence="2" id="KW-1185">Reference proteome</keyword>
<gene>
    <name evidence="1" type="ORF">L210DRAFT_3691350</name>
</gene>
<dbReference type="EMBL" id="WHUW01000022">
    <property type="protein sequence ID" value="KAF8436319.1"/>
    <property type="molecule type" value="Genomic_DNA"/>
</dbReference>
<proteinExistence type="predicted"/>
<dbReference type="Proteomes" id="UP001194468">
    <property type="component" value="Unassembled WGS sequence"/>
</dbReference>
<comment type="caution">
    <text evidence="1">The sequence shown here is derived from an EMBL/GenBank/DDBJ whole genome shotgun (WGS) entry which is preliminary data.</text>
</comment>
<name>A0AAD4GBU2_BOLED</name>
<dbReference type="Gene3D" id="3.80.10.10">
    <property type="entry name" value="Ribonuclease Inhibitor"/>
    <property type="match status" value="1"/>
</dbReference>
<reference evidence="1" key="1">
    <citation type="submission" date="2019-10" db="EMBL/GenBank/DDBJ databases">
        <authorList>
            <consortium name="DOE Joint Genome Institute"/>
            <person name="Kuo A."/>
            <person name="Miyauchi S."/>
            <person name="Kiss E."/>
            <person name="Drula E."/>
            <person name="Kohler A."/>
            <person name="Sanchez-Garcia M."/>
            <person name="Andreopoulos B."/>
            <person name="Barry K.W."/>
            <person name="Bonito G."/>
            <person name="Buee M."/>
            <person name="Carver A."/>
            <person name="Chen C."/>
            <person name="Cichocki N."/>
            <person name="Clum A."/>
            <person name="Culley D."/>
            <person name="Crous P.W."/>
            <person name="Fauchery L."/>
            <person name="Girlanda M."/>
            <person name="Hayes R."/>
            <person name="Keri Z."/>
            <person name="LaButti K."/>
            <person name="Lipzen A."/>
            <person name="Lombard V."/>
            <person name="Magnuson J."/>
            <person name="Maillard F."/>
            <person name="Morin E."/>
            <person name="Murat C."/>
            <person name="Nolan M."/>
            <person name="Ohm R."/>
            <person name="Pangilinan J."/>
            <person name="Pereira M."/>
            <person name="Perotto S."/>
            <person name="Peter M."/>
            <person name="Riley R."/>
            <person name="Sitrit Y."/>
            <person name="Stielow B."/>
            <person name="Szollosi G."/>
            <person name="Zifcakova L."/>
            <person name="Stursova M."/>
            <person name="Spatafora J.W."/>
            <person name="Tedersoo L."/>
            <person name="Vaario L.-M."/>
            <person name="Yamada A."/>
            <person name="Yan M."/>
            <person name="Wang P."/>
            <person name="Xu J."/>
            <person name="Bruns T."/>
            <person name="Baldrian P."/>
            <person name="Vilgalys R."/>
            <person name="Henrissat B."/>
            <person name="Grigoriev I.V."/>
            <person name="Hibbett D."/>
            <person name="Nagy L.G."/>
            <person name="Martin F.M."/>
        </authorList>
    </citation>
    <scope>NUCLEOTIDE SEQUENCE</scope>
    <source>
        <strain evidence="1">BED1</strain>
    </source>
</reference>
<dbReference type="InterPro" id="IPR032675">
    <property type="entry name" value="LRR_dom_sf"/>
</dbReference>
<evidence type="ECO:0000313" key="1">
    <source>
        <dbReference type="EMBL" id="KAF8436319.1"/>
    </source>
</evidence>
<reference evidence="1" key="2">
    <citation type="journal article" date="2020" name="Nat. Commun.">
        <title>Large-scale genome sequencing of mycorrhizal fungi provides insights into the early evolution of symbiotic traits.</title>
        <authorList>
            <person name="Miyauchi S."/>
            <person name="Kiss E."/>
            <person name="Kuo A."/>
            <person name="Drula E."/>
            <person name="Kohler A."/>
            <person name="Sanchez-Garcia M."/>
            <person name="Morin E."/>
            <person name="Andreopoulos B."/>
            <person name="Barry K.W."/>
            <person name="Bonito G."/>
            <person name="Buee M."/>
            <person name="Carver A."/>
            <person name="Chen C."/>
            <person name="Cichocki N."/>
            <person name="Clum A."/>
            <person name="Culley D."/>
            <person name="Crous P.W."/>
            <person name="Fauchery L."/>
            <person name="Girlanda M."/>
            <person name="Hayes R.D."/>
            <person name="Keri Z."/>
            <person name="LaButti K."/>
            <person name="Lipzen A."/>
            <person name="Lombard V."/>
            <person name="Magnuson J."/>
            <person name="Maillard F."/>
            <person name="Murat C."/>
            <person name="Nolan M."/>
            <person name="Ohm R.A."/>
            <person name="Pangilinan J."/>
            <person name="Pereira M.F."/>
            <person name="Perotto S."/>
            <person name="Peter M."/>
            <person name="Pfister S."/>
            <person name="Riley R."/>
            <person name="Sitrit Y."/>
            <person name="Stielow J.B."/>
            <person name="Szollosi G."/>
            <person name="Zifcakova L."/>
            <person name="Stursova M."/>
            <person name="Spatafora J.W."/>
            <person name="Tedersoo L."/>
            <person name="Vaario L.M."/>
            <person name="Yamada A."/>
            <person name="Yan M."/>
            <person name="Wang P."/>
            <person name="Xu J."/>
            <person name="Bruns T."/>
            <person name="Baldrian P."/>
            <person name="Vilgalys R."/>
            <person name="Dunand C."/>
            <person name="Henrissat B."/>
            <person name="Grigoriev I.V."/>
            <person name="Hibbett D."/>
            <person name="Nagy L.G."/>
            <person name="Martin F.M."/>
        </authorList>
    </citation>
    <scope>NUCLEOTIDE SEQUENCE</scope>
    <source>
        <strain evidence="1">BED1</strain>
    </source>
</reference>
<protein>
    <submittedName>
        <fullName evidence="1">Uncharacterized protein</fullName>
    </submittedName>
</protein>
<organism evidence="1 2">
    <name type="scientific">Boletus edulis BED1</name>
    <dbReference type="NCBI Taxonomy" id="1328754"/>
    <lineage>
        <taxon>Eukaryota</taxon>
        <taxon>Fungi</taxon>
        <taxon>Dikarya</taxon>
        <taxon>Basidiomycota</taxon>
        <taxon>Agaricomycotina</taxon>
        <taxon>Agaricomycetes</taxon>
        <taxon>Agaricomycetidae</taxon>
        <taxon>Boletales</taxon>
        <taxon>Boletineae</taxon>
        <taxon>Boletaceae</taxon>
        <taxon>Boletoideae</taxon>
        <taxon>Boletus</taxon>
    </lineage>
</organism>
<dbReference type="AlphaFoldDB" id="A0AAD4GBU2"/>
<sequence length="252" mass="28286">MALLTTDYYMYDRAVLGLQLSSFWASFRTASTGHTIERLKLMLSSYFSTRSEAPLLSFEDLQPCLAFSNLRVMDINVGWNVDLTDSDLLTLASAWPCLESLSINMDWGWNTAAGIMPNGLLRLLESCRSLKRAALVIDPRGYTESLQSEESIGLTPRRPFDISVLDSIIEAESVPAMATFFANISPRTDFCLDARITGPNQEVYRTRWWDASVNYKLAVQHCRDLDSAPQLGPPSHSSIAKDRGDVTQHFLY</sequence>
<evidence type="ECO:0000313" key="2">
    <source>
        <dbReference type="Proteomes" id="UP001194468"/>
    </source>
</evidence>
<accession>A0AAD4GBU2</accession>